<gene>
    <name evidence="4" type="ORF">DCC81_14180</name>
</gene>
<feature type="chain" id="PRO_5015694553" description="DUF4349 domain-containing protein" evidence="2">
    <location>
        <begin position="32"/>
        <end position="301"/>
    </location>
</feature>
<evidence type="ECO:0000313" key="5">
    <source>
        <dbReference type="Proteomes" id="UP000244450"/>
    </source>
</evidence>
<dbReference type="Pfam" id="PF14257">
    <property type="entry name" value="DUF4349"/>
    <property type="match status" value="1"/>
</dbReference>
<evidence type="ECO:0000313" key="4">
    <source>
        <dbReference type="EMBL" id="PUZ25434.1"/>
    </source>
</evidence>
<dbReference type="AlphaFoldDB" id="A0A2T7BGN0"/>
<keyword evidence="1" id="KW-0812">Transmembrane</keyword>
<protein>
    <recommendedName>
        <fullName evidence="3">DUF4349 domain-containing protein</fullName>
    </recommendedName>
</protein>
<organism evidence="4 5">
    <name type="scientific">Chitinophaga parva</name>
    <dbReference type="NCBI Taxonomy" id="2169414"/>
    <lineage>
        <taxon>Bacteria</taxon>
        <taxon>Pseudomonadati</taxon>
        <taxon>Bacteroidota</taxon>
        <taxon>Chitinophagia</taxon>
        <taxon>Chitinophagales</taxon>
        <taxon>Chitinophagaceae</taxon>
        <taxon>Chitinophaga</taxon>
    </lineage>
</organism>
<sequence length="301" mass="32994">MDIKSFIMRVVKPYYAAALLLALFSCQSASRKSFSEAASADSTAVAITQAAPSSNMIMPLNSPARRMLRTASISARVEDLQAFTMQVEGLTGNLHGMVLQSTLRNVEQQSNTYAYHGDSLRMITVYQPEAHLELRVPAPMLDSVVHSIARWAPFTGHWELKQEDVTLTMLANRMKANVANKAATRQLVTTDKNALGAANYQDDKAQENIDRQVENLSLDDQVAYAALSVDLYQRQVAHTETIINAAAITRAGFGTALGGAARRGAMILRDVLLGIVTVWPFLLLLGAGVVVYRWWKPARTA</sequence>
<feature type="signal peptide" evidence="2">
    <location>
        <begin position="1"/>
        <end position="31"/>
    </location>
</feature>
<feature type="domain" description="DUF4349" evidence="3">
    <location>
        <begin position="65"/>
        <end position="293"/>
    </location>
</feature>
<accession>A0A2T7BGN0</accession>
<keyword evidence="1" id="KW-0472">Membrane</keyword>
<dbReference type="PROSITE" id="PS51257">
    <property type="entry name" value="PROKAR_LIPOPROTEIN"/>
    <property type="match status" value="1"/>
</dbReference>
<dbReference type="InterPro" id="IPR025645">
    <property type="entry name" value="DUF4349"/>
</dbReference>
<dbReference type="Proteomes" id="UP000244450">
    <property type="component" value="Unassembled WGS sequence"/>
</dbReference>
<proteinExistence type="predicted"/>
<feature type="transmembrane region" description="Helical" evidence="1">
    <location>
        <begin position="271"/>
        <end position="295"/>
    </location>
</feature>
<dbReference type="OrthoDB" id="658163at2"/>
<name>A0A2T7BGN0_9BACT</name>
<keyword evidence="5" id="KW-1185">Reference proteome</keyword>
<keyword evidence="2" id="KW-0732">Signal</keyword>
<reference evidence="4 5" key="1">
    <citation type="submission" date="2018-04" db="EMBL/GenBank/DDBJ databases">
        <title>Chitinophaga fuyangensis sp. nov., isolated from soil in a chemical factory.</title>
        <authorList>
            <person name="Chen K."/>
        </authorList>
    </citation>
    <scope>NUCLEOTIDE SEQUENCE [LARGE SCALE GENOMIC DNA]</scope>
    <source>
        <strain evidence="4 5">LY-1</strain>
    </source>
</reference>
<keyword evidence="1" id="KW-1133">Transmembrane helix</keyword>
<evidence type="ECO:0000259" key="3">
    <source>
        <dbReference type="Pfam" id="PF14257"/>
    </source>
</evidence>
<evidence type="ECO:0000256" key="1">
    <source>
        <dbReference type="SAM" id="Phobius"/>
    </source>
</evidence>
<dbReference type="EMBL" id="QCYK01000002">
    <property type="protein sequence ID" value="PUZ25434.1"/>
    <property type="molecule type" value="Genomic_DNA"/>
</dbReference>
<comment type="caution">
    <text evidence="4">The sequence shown here is derived from an EMBL/GenBank/DDBJ whole genome shotgun (WGS) entry which is preliminary data.</text>
</comment>
<evidence type="ECO:0000256" key="2">
    <source>
        <dbReference type="SAM" id="SignalP"/>
    </source>
</evidence>